<feature type="domain" description="G-protein coupled receptors family 1 profile" evidence="12">
    <location>
        <begin position="41"/>
        <end position="290"/>
    </location>
</feature>
<comment type="function">
    <text evidence="1">Putative odorant or sperm cell receptor.</text>
</comment>
<dbReference type="GeneTree" id="ENSGT01150000286923"/>
<dbReference type="Ensembl" id="ENSBIXT00005040039.1">
    <property type="protein sequence ID" value="ENSBIXP00005024693.1"/>
    <property type="gene ID" value="ENSBIXG00005027211.1"/>
</dbReference>
<dbReference type="PRINTS" id="PR00245">
    <property type="entry name" value="OLFACTORYR"/>
</dbReference>
<dbReference type="Ensembl" id="ENSBIXT00000036585.1">
    <property type="protein sequence ID" value="ENSBIXP00000021739.1"/>
    <property type="gene ID" value="ENSBIXG00000006684.1"/>
</dbReference>
<dbReference type="GO" id="GO:0005886">
    <property type="term" value="C:plasma membrane"/>
    <property type="evidence" value="ECO:0007669"/>
    <property type="project" value="UniProtKB-SubCell"/>
</dbReference>
<feature type="transmembrane region" description="Helical" evidence="11">
    <location>
        <begin position="132"/>
        <end position="151"/>
    </location>
</feature>
<dbReference type="Pfam" id="PF13853">
    <property type="entry name" value="7tm_4"/>
    <property type="match status" value="1"/>
</dbReference>
<dbReference type="PROSITE" id="PS50262">
    <property type="entry name" value="G_PROTEIN_RECEP_F1_2"/>
    <property type="match status" value="1"/>
</dbReference>
<accession>A0A4W2H4S9</accession>
<dbReference type="STRING" id="30522.A0A4W2H4S9"/>
<feature type="transmembrane region" description="Helical" evidence="11">
    <location>
        <begin position="198"/>
        <end position="225"/>
    </location>
</feature>
<keyword evidence="8" id="KW-0675">Receptor</keyword>
<dbReference type="InterPro" id="IPR017452">
    <property type="entry name" value="GPCR_Rhodpsn_7TM"/>
</dbReference>
<dbReference type="InterPro" id="IPR000725">
    <property type="entry name" value="Olfact_rcpt"/>
</dbReference>
<comment type="subcellular location">
    <subcellularLocation>
        <location evidence="2">Cell membrane</location>
        <topology evidence="2">Multi-pass membrane protein</topology>
    </subcellularLocation>
</comment>
<evidence type="ECO:0000313" key="15">
    <source>
        <dbReference type="Proteomes" id="UP000429181"/>
    </source>
</evidence>
<dbReference type="Gene3D" id="1.20.1070.10">
    <property type="entry name" value="Rhodopsin 7-helix transmembrane proteins"/>
    <property type="match status" value="1"/>
</dbReference>
<keyword evidence="9 11" id="KW-0472">Membrane</keyword>
<dbReference type="Proteomes" id="UP000429181">
    <property type="component" value="Chromosome 7"/>
</dbReference>
<keyword evidence="3" id="KW-1003">Cell membrane</keyword>
<evidence type="ECO:0000256" key="7">
    <source>
        <dbReference type="ARBA" id="ARBA00022989"/>
    </source>
</evidence>
<dbReference type="GO" id="GO:0004930">
    <property type="term" value="F:G protein-coupled receptor activity"/>
    <property type="evidence" value="ECO:0007669"/>
    <property type="project" value="UniProtKB-KW"/>
</dbReference>
<evidence type="ECO:0000256" key="11">
    <source>
        <dbReference type="SAM" id="Phobius"/>
    </source>
</evidence>
<reference evidence="14 15" key="1">
    <citation type="submission" date="2018-11" db="EMBL/GenBank/DDBJ databases">
        <title>Haplotype-resolved cattle genomes.</title>
        <authorList>
            <person name="Low W.Y."/>
            <person name="Tearle R."/>
            <person name="Bickhart D.M."/>
            <person name="Rosen B.D."/>
            <person name="Koren S."/>
            <person name="Rhie A."/>
            <person name="Hiendleder S."/>
            <person name="Phillippy A.M."/>
            <person name="Smith T.P.L."/>
            <person name="Williams J.L."/>
        </authorList>
    </citation>
    <scope>NUCLEOTIDE SEQUENCE [LARGE SCALE GENOMIC DNA]</scope>
</reference>
<evidence type="ECO:0000256" key="4">
    <source>
        <dbReference type="ARBA" id="ARBA00022606"/>
    </source>
</evidence>
<evidence type="ECO:0000313" key="14">
    <source>
        <dbReference type="Proteomes" id="UP000314981"/>
    </source>
</evidence>
<proteinExistence type="predicted"/>
<dbReference type="PRINTS" id="PR00237">
    <property type="entry name" value="GPCRRHODOPSN"/>
</dbReference>
<feature type="transmembrane region" description="Helical" evidence="11">
    <location>
        <begin position="31"/>
        <end position="53"/>
    </location>
</feature>
<evidence type="ECO:0000259" key="12">
    <source>
        <dbReference type="PROSITE" id="PS50262"/>
    </source>
</evidence>
<name>A0A4W2H4S9_BOBOX</name>
<dbReference type="CDD" id="cd15421">
    <property type="entry name" value="7tmA_OR2T-like"/>
    <property type="match status" value="1"/>
</dbReference>
<feature type="transmembrane region" description="Helical" evidence="11">
    <location>
        <begin position="59"/>
        <end position="78"/>
    </location>
</feature>
<keyword evidence="14" id="KW-1185">Reference proteome</keyword>
<dbReference type="OMA" id="FISMAGC"/>
<protein>
    <submittedName>
        <fullName evidence="13">Olfactory receptor 2M3-like</fullName>
    </submittedName>
</protein>
<organism evidence="13 15">
    <name type="scientific">Bos indicus x Bos taurus</name>
    <name type="common">Hybrid cattle</name>
    <dbReference type="NCBI Taxonomy" id="30522"/>
    <lineage>
        <taxon>Eukaryota</taxon>
        <taxon>Metazoa</taxon>
        <taxon>Chordata</taxon>
        <taxon>Craniata</taxon>
        <taxon>Vertebrata</taxon>
        <taxon>Euteleostomi</taxon>
        <taxon>Mammalia</taxon>
        <taxon>Eutheria</taxon>
        <taxon>Laurasiatheria</taxon>
        <taxon>Artiodactyla</taxon>
        <taxon>Ruminantia</taxon>
        <taxon>Pecora</taxon>
        <taxon>Bovidae</taxon>
        <taxon>Bovinae</taxon>
        <taxon>Bos</taxon>
    </lineage>
</organism>
<keyword evidence="8" id="KW-0297">G-protein coupled receptor</keyword>
<evidence type="ECO:0000256" key="1">
    <source>
        <dbReference type="ARBA" id="ARBA00003929"/>
    </source>
</evidence>
<evidence type="ECO:0000256" key="9">
    <source>
        <dbReference type="ARBA" id="ARBA00023136"/>
    </source>
</evidence>
<dbReference type="PANTHER" id="PTHR26453">
    <property type="entry name" value="OLFACTORY RECEPTOR"/>
    <property type="match status" value="1"/>
</dbReference>
<feature type="transmembrane region" description="Helical" evidence="11">
    <location>
        <begin position="158"/>
        <end position="178"/>
    </location>
</feature>
<gene>
    <name evidence="13" type="primary">LOC113896597</name>
</gene>
<dbReference type="GeneID" id="113896597"/>
<evidence type="ECO:0000256" key="5">
    <source>
        <dbReference type="ARBA" id="ARBA00022692"/>
    </source>
</evidence>
<evidence type="ECO:0000256" key="2">
    <source>
        <dbReference type="ARBA" id="ARBA00004651"/>
    </source>
</evidence>
<keyword evidence="7 11" id="KW-1133">Transmembrane helix</keyword>
<feature type="transmembrane region" description="Helical" evidence="11">
    <location>
        <begin position="272"/>
        <end position="292"/>
    </location>
</feature>
<keyword evidence="10" id="KW-0807">Transducer</keyword>
<evidence type="ECO:0000313" key="13">
    <source>
        <dbReference type="Ensembl" id="ENSBIXP00005024693.1"/>
    </source>
</evidence>
<sequence length="311" mass="34885">MAWEFQTFNSDFILLGIFDHRPTHIFLFSRVLGVSAVAIMGNTLVVLFLYLNAQLHTPMYFLLSQLSLTDLVLISTTIPKMAFNYLSGSKSITMADCATHIFFYASLTGCECFLLAVMAYDCDVATCHPLRYTSLMRLKICGLMTASSWVLGSTDGVIDAVVTFSFSCCGFWVIAHFFCDFPFLLVIQCNDTSIFEEVLFYCCIMMILFPVAIIIASYARVLLTVILMGSGKGRHRAFATCSSHLMVVGTYYGAVLFMYMRPASNHSPTQDRMMSVFYTILTPTLNPLIYSFRNKEVACAFQVFRKGKTGE</sequence>
<feature type="transmembrane region" description="Helical" evidence="11">
    <location>
        <begin position="99"/>
        <end position="120"/>
    </location>
</feature>
<dbReference type="RefSeq" id="XP_027404628.1">
    <property type="nucleotide sequence ID" value="XM_027548827.1"/>
</dbReference>
<evidence type="ECO:0000256" key="8">
    <source>
        <dbReference type="ARBA" id="ARBA00023040"/>
    </source>
</evidence>
<dbReference type="AlphaFoldDB" id="A0A4W2H4S9"/>
<feature type="transmembrane region" description="Helical" evidence="11">
    <location>
        <begin position="237"/>
        <end position="260"/>
    </location>
</feature>
<keyword evidence="5 11" id="KW-0812">Transmembrane</keyword>
<dbReference type="InterPro" id="IPR000276">
    <property type="entry name" value="GPCR_Rhodpsn"/>
</dbReference>
<reference evidence="13" key="2">
    <citation type="submission" date="2025-05" db="UniProtKB">
        <authorList>
            <consortium name="Ensembl"/>
        </authorList>
    </citation>
    <scope>IDENTIFICATION</scope>
</reference>
<dbReference type="GO" id="GO:0004984">
    <property type="term" value="F:olfactory receptor activity"/>
    <property type="evidence" value="ECO:0007669"/>
    <property type="project" value="InterPro"/>
</dbReference>
<evidence type="ECO:0000256" key="10">
    <source>
        <dbReference type="ARBA" id="ARBA00023224"/>
    </source>
</evidence>
<keyword evidence="4" id="KW-0716">Sensory transduction</keyword>
<evidence type="ECO:0000256" key="6">
    <source>
        <dbReference type="ARBA" id="ARBA00022725"/>
    </source>
</evidence>
<dbReference type="SUPFAM" id="SSF81321">
    <property type="entry name" value="Family A G protein-coupled receptor-like"/>
    <property type="match status" value="1"/>
</dbReference>
<dbReference type="Proteomes" id="UP000314981">
    <property type="component" value="Chromosome 7"/>
</dbReference>
<keyword evidence="6" id="KW-0552">Olfaction</keyword>
<evidence type="ECO:0000256" key="3">
    <source>
        <dbReference type="ARBA" id="ARBA00022475"/>
    </source>
</evidence>
<dbReference type="FunFam" id="1.20.1070.10:FF:000583">
    <property type="entry name" value="Olfactory receptor"/>
    <property type="match status" value="1"/>
</dbReference>